<sequence>MNRIDDRSRFARTRESLSCTDATQHTLTAVGTLSTYQETTLNTDQYELESLLSDRFVLTWRHMSVVGLVCLLFVLLSFTPLTSHTTWLYAARGEAILSEGQLPTTDVTQSLSQGMSYRETSWLGSIFWAVIARQSLEAVSWATTLLATTSLVLISVTLWQATRNSLLTGLGALWFALFAWSWLGLGSPLLLVLPLWIGLIVLTLRGSTSLSRSVATLALVLLWANLDASVFVGVAFLAIAWLGNSTATLLENNFRWKKLLLDRNFQIAAVTLELSILATLLTPLGIGLWTDVYDSWSLRHVPLDVISMAGLCLLVASVLLGVILRKHQGTLPVAEVLTISILGILSLSMASHVVWFAPLAVLVLIPRVQSALAIAADPVLVPTETREQPEAKPPVLRFAYSLGAVLLCWIAFAISPLSQAVLGGQPRTIGQLFDDATPVAATRYLRENPVDGLVFAPAAWGDLLQSPQGGRADVFATTSMTHLPQQAKYDYNRLNRGESIWQGIADRYAIAAMVIDKQSQTALLETVHAGHENWQVAFEDDLSLILRRSGK</sequence>
<dbReference type="AlphaFoldDB" id="A0A518CBF2"/>
<feature type="transmembrane region" description="Helical" evidence="1">
    <location>
        <begin position="171"/>
        <end position="197"/>
    </location>
</feature>
<name>A0A518CBF2_9BACT</name>
<dbReference type="KEGG" id="bvo:Pan97_36070"/>
<proteinExistence type="predicted"/>
<keyword evidence="1" id="KW-0812">Transmembrane</keyword>
<keyword evidence="3" id="KW-1185">Reference proteome</keyword>
<evidence type="ECO:0000313" key="2">
    <source>
        <dbReference type="EMBL" id="QDU76555.1"/>
    </source>
</evidence>
<feature type="transmembrane region" description="Helical" evidence="1">
    <location>
        <begin position="138"/>
        <end position="159"/>
    </location>
</feature>
<organism evidence="2 3">
    <name type="scientific">Bremerella volcania</name>
    <dbReference type="NCBI Taxonomy" id="2527984"/>
    <lineage>
        <taxon>Bacteria</taxon>
        <taxon>Pseudomonadati</taxon>
        <taxon>Planctomycetota</taxon>
        <taxon>Planctomycetia</taxon>
        <taxon>Pirellulales</taxon>
        <taxon>Pirellulaceae</taxon>
        <taxon>Bremerella</taxon>
    </lineage>
</organism>
<feature type="transmembrane region" description="Helical" evidence="1">
    <location>
        <begin position="398"/>
        <end position="417"/>
    </location>
</feature>
<evidence type="ECO:0008006" key="4">
    <source>
        <dbReference type="Google" id="ProtNLM"/>
    </source>
</evidence>
<reference evidence="3" key="1">
    <citation type="submission" date="2019-02" db="EMBL/GenBank/DDBJ databases">
        <title>Deep-cultivation of Planctomycetes and their phenomic and genomic characterization uncovers novel biology.</title>
        <authorList>
            <person name="Wiegand S."/>
            <person name="Jogler M."/>
            <person name="Boedeker C."/>
            <person name="Pinto D."/>
            <person name="Vollmers J."/>
            <person name="Rivas-Marin E."/>
            <person name="Kohn T."/>
            <person name="Peeters S.H."/>
            <person name="Heuer A."/>
            <person name="Rast P."/>
            <person name="Oberbeckmann S."/>
            <person name="Bunk B."/>
            <person name="Jeske O."/>
            <person name="Meyerdierks A."/>
            <person name="Storesund J.E."/>
            <person name="Kallscheuer N."/>
            <person name="Luecker S."/>
            <person name="Lage O.M."/>
            <person name="Pohl T."/>
            <person name="Merkel B.J."/>
            <person name="Hornburger P."/>
            <person name="Mueller R.-W."/>
            <person name="Bruemmer F."/>
            <person name="Labrenz M."/>
            <person name="Spormann A.M."/>
            <person name="Op den Camp H."/>
            <person name="Overmann J."/>
            <person name="Amann R."/>
            <person name="Jetten M.S.M."/>
            <person name="Mascher T."/>
            <person name="Medema M.H."/>
            <person name="Devos D.P."/>
            <person name="Kaster A.-K."/>
            <person name="Ovreas L."/>
            <person name="Rohde M."/>
            <person name="Galperin M.Y."/>
            <person name="Jogler C."/>
        </authorList>
    </citation>
    <scope>NUCLEOTIDE SEQUENCE [LARGE SCALE GENOMIC DNA]</scope>
    <source>
        <strain evidence="3">Pan97</strain>
    </source>
</reference>
<keyword evidence="1" id="KW-0472">Membrane</keyword>
<feature type="transmembrane region" description="Helical" evidence="1">
    <location>
        <begin position="217"/>
        <end position="243"/>
    </location>
</feature>
<dbReference type="Proteomes" id="UP000318626">
    <property type="component" value="Chromosome"/>
</dbReference>
<dbReference type="EMBL" id="CP036289">
    <property type="protein sequence ID" value="QDU76555.1"/>
    <property type="molecule type" value="Genomic_DNA"/>
</dbReference>
<feature type="transmembrane region" description="Helical" evidence="1">
    <location>
        <begin position="264"/>
        <end position="286"/>
    </location>
</feature>
<accession>A0A518CBF2</accession>
<feature type="transmembrane region" description="Helical" evidence="1">
    <location>
        <begin position="58"/>
        <end position="78"/>
    </location>
</feature>
<gene>
    <name evidence="2" type="ORF">Pan97_36070</name>
</gene>
<evidence type="ECO:0000313" key="3">
    <source>
        <dbReference type="Proteomes" id="UP000318626"/>
    </source>
</evidence>
<feature type="transmembrane region" description="Helical" evidence="1">
    <location>
        <begin position="336"/>
        <end position="357"/>
    </location>
</feature>
<feature type="transmembrane region" description="Helical" evidence="1">
    <location>
        <begin position="306"/>
        <end position="324"/>
    </location>
</feature>
<keyword evidence="1" id="KW-1133">Transmembrane helix</keyword>
<evidence type="ECO:0000256" key="1">
    <source>
        <dbReference type="SAM" id="Phobius"/>
    </source>
</evidence>
<protein>
    <recommendedName>
        <fullName evidence="4">Glycosyltransferase RgtA/B/C/D-like domain-containing protein</fullName>
    </recommendedName>
</protein>